<dbReference type="InterPro" id="IPR008319">
    <property type="entry name" value="GyrI-like_CCH_Lin2189-like"/>
</dbReference>
<dbReference type="Proteomes" id="UP000559885">
    <property type="component" value="Unassembled WGS sequence"/>
</dbReference>
<proteinExistence type="predicted"/>
<dbReference type="Pfam" id="PF06445">
    <property type="entry name" value="GyrI-like"/>
    <property type="match status" value="1"/>
</dbReference>
<dbReference type="Gene3D" id="3.20.80.10">
    <property type="entry name" value="Regulatory factor, effector binding domain"/>
    <property type="match status" value="1"/>
</dbReference>
<sequence>MNKLKYEWRKEEKELYLPKKQPVFLDVPKMCYLTIDGEGDPNEKAFQEHVAALYAAAYTIRMLPKKGLTPEGYFEYTVYPLEGEWTTKQRDAGPLDKSLFAYKIMIRQPEFVNQKLFDEISPFLEKKLSNEQIQKLRLEEFTEGPSIQMLHLGAYDTEPASFAQMEQFASDKGFERVSKDHKEIYLSDPRRTAPENLKTVLRFAVKQKL</sequence>
<dbReference type="PIRSF" id="PIRSF031644">
    <property type="entry name" value="UCP031644"/>
    <property type="match status" value="1"/>
</dbReference>
<comment type="caution">
    <text evidence="2">The sequence shown here is derived from an EMBL/GenBank/DDBJ whole genome shotgun (WGS) entry which is preliminary data.</text>
</comment>
<dbReference type="AlphaFoldDB" id="A0A841ZNZ6"/>
<accession>A0A841ZNZ6</accession>
<gene>
    <name evidence="2" type="ORF">HB912_03435</name>
</gene>
<feature type="domain" description="GyrI-like small molecule binding" evidence="1">
    <location>
        <begin position="21"/>
        <end position="205"/>
    </location>
</feature>
<organism evidence="2 3">
    <name type="scientific">Listeria aquatica</name>
    <dbReference type="NCBI Taxonomy" id="1494960"/>
    <lineage>
        <taxon>Bacteria</taxon>
        <taxon>Bacillati</taxon>
        <taxon>Bacillota</taxon>
        <taxon>Bacilli</taxon>
        <taxon>Bacillales</taxon>
        <taxon>Listeriaceae</taxon>
        <taxon>Listeria</taxon>
    </lineage>
</organism>
<protein>
    <recommendedName>
        <fullName evidence="1">GyrI-like small molecule binding domain-containing protein</fullName>
    </recommendedName>
</protein>
<dbReference type="InterPro" id="IPR029442">
    <property type="entry name" value="GyrI-like"/>
</dbReference>
<dbReference type="InterPro" id="IPR011256">
    <property type="entry name" value="Reg_factor_effector_dom_sf"/>
</dbReference>
<dbReference type="EMBL" id="JAARRM010000001">
    <property type="protein sequence ID" value="MBC1520700.1"/>
    <property type="molecule type" value="Genomic_DNA"/>
</dbReference>
<reference evidence="2 3" key="1">
    <citation type="submission" date="2020-03" db="EMBL/GenBank/DDBJ databases">
        <title>Soil Listeria distribution.</title>
        <authorList>
            <person name="Liao J."/>
            <person name="Wiedmann M."/>
        </authorList>
    </citation>
    <scope>NUCLEOTIDE SEQUENCE [LARGE SCALE GENOMIC DNA]</scope>
    <source>
        <strain evidence="2 3">FSL L7-1507</strain>
    </source>
</reference>
<evidence type="ECO:0000259" key="1">
    <source>
        <dbReference type="Pfam" id="PF06445"/>
    </source>
</evidence>
<evidence type="ECO:0000313" key="3">
    <source>
        <dbReference type="Proteomes" id="UP000559885"/>
    </source>
</evidence>
<evidence type="ECO:0000313" key="2">
    <source>
        <dbReference type="EMBL" id="MBC1520700.1"/>
    </source>
</evidence>
<name>A0A841ZNZ6_9LIST</name>